<dbReference type="GO" id="GO:0005886">
    <property type="term" value="C:plasma membrane"/>
    <property type="evidence" value="ECO:0007669"/>
    <property type="project" value="TreeGrafter"/>
</dbReference>
<proteinExistence type="inferred from homology"/>
<accession>A0A914ZNG5</accession>
<evidence type="ECO:0000256" key="1">
    <source>
        <dbReference type="ARBA" id="ARBA00004141"/>
    </source>
</evidence>
<dbReference type="GO" id="GO:0007165">
    <property type="term" value="P:signal transduction"/>
    <property type="evidence" value="ECO:0007669"/>
    <property type="project" value="TreeGrafter"/>
</dbReference>
<dbReference type="Gene3D" id="1.20.144.10">
    <property type="entry name" value="Phosphatidic acid phosphatase type 2/haloperoxidase"/>
    <property type="match status" value="1"/>
</dbReference>
<feature type="transmembrane region" description="Helical" evidence="6">
    <location>
        <begin position="19"/>
        <end position="42"/>
    </location>
</feature>
<sequence>MDVAVFCVIYMQARFPRRIYGITVLPVLQASLLGIALLVGLSRISGYKHHWSDIVVGFLVGSAIGCYSAVILGKVFKRSDATSPRKQSWYRRDTTRKHDSTSLIRFSDGSIVGDTPNYYIGNYQLRKLTRLFIWAISEEEKSIKITPNATKCISSKRLDSRKIMPREDAQLRGIQDEMDRNSGRYSLILL</sequence>
<dbReference type="PANTHER" id="PTHR10165:SF103">
    <property type="entry name" value="PHOSPHOLIPID PHOSPHATASE HOMOLOG 1.2 HOMOLOG"/>
    <property type="match status" value="1"/>
</dbReference>
<name>A0A914ZNG5_PARUN</name>
<evidence type="ECO:0000256" key="2">
    <source>
        <dbReference type="ARBA" id="ARBA00008816"/>
    </source>
</evidence>
<evidence type="ECO:0000256" key="6">
    <source>
        <dbReference type="SAM" id="Phobius"/>
    </source>
</evidence>
<comment type="similarity">
    <text evidence="2">Belongs to the PA-phosphatase related phosphoesterase family.</text>
</comment>
<dbReference type="GO" id="GO:0008195">
    <property type="term" value="F:phosphatidate phosphatase activity"/>
    <property type="evidence" value="ECO:0007669"/>
    <property type="project" value="TreeGrafter"/>
</dbReference>
<feature type="domain" description="Phosphatidic acid phosphatase type 2/haloperoxidase" evidence="7">
    <location>
        <begin position="4"/>
        <end position="71"/>
    </location>
</feature>
<dbReference type="Pfam" id="PF01569">
    <property type="entry name" value="PAP2"/>
    <property type="match status" value="1"/>
</dbReference>
<keyword evidence="8" id="KW-1185">Reference proteome</keyword>
<feature type="transmembrane region" description="Helical" evidence="6">
    <location>
        <begin position="54"/>
        <end position="76"/>
    </location>
</feature>
<evidence type="ECO:0000313" key="9">
    <source>
        <dbReference type="WBParaSite" id="PgB06_g094_t05"/>
    </source>
</evidence>
<dbReference type="InterPro" id="IPR036938">
    <property type="entry name" value="PAP2/HPO_sf"/>
</dbReference>
<dbReference type="Proteomes" id="UP000887569">
    <property type="component" value="Unplaced"/>
</dbReference>
<evidence type="ECO:0000313" key="8">
    <source>
        <dbReference type="Proteomes" id="UP000887569"/>
    </source>
</evidence>
<dbReference type="WBParaSite" id="PgB06_g094_t05">
    <property type="protein sequence ID" value="PgB06_g094_t05"/>
    <property type="gene ID" value="PgB06_g094"/>
</dbReference>
<dbReference type="GO" id="GO:0046839">
    <property type="term" value="P:phospholipid dephosphorylation"/>
    <property type="evidence" value="ECO:0007669"/>
    <property type="project" value="TreeGrafter"/>
</dbReference>
<evidence type="ECO:0000259" key="7">
    <source>
        <dbReference type="Pfam" id="PF01569"/>
    </source>
</evidence>
<keyword evidence="4 6" id="KW-1133">Transmembrane helix</keyword>
<reference evidence="9" key="1">
    <citation type="submission" date="2022-11" db="UniProtKB">
        <authorList>
            <consortium name="WormBaseParasite"/>
        </authorList>
    </citation>
    <scope>IDENTIFICATION</scope>
</reference>
<dbReference type="GO" id="GO:0006644">
    <property type="term" value="P:phospholipid metabolic process"/>
    <property type="evidence" value="ECO:0007669"/>
    <property type="project" value="InterPro"/>
</dbReference>
<organism evidence="8 9">
    <name type="scientific">Parascaris univalens</name>
    <name type="common">Nematode worm</name>
    <dbReference type="NCBI Taxonomy" id="6257"/>
    <lineage>
        <taxon>Eukaryota</taxon>
        <taxon>Metazoa</taxon>
        <taxon>Ecdysozoa</taxon>
        <taxon>Nematoda</taxon>
        <taxon>Chromadorea</taxon>
        <taxon>Rhabditida</taxon>
        <taxon>Spirurina</taxon>
        <taxon>Ascaridomorpha</taxon>
        <taxon>Ascaridoidea</taxon>
        <taxon>Ascarididae</taxon>
        <taxon>Parascaris</taxon>
    </lineage>
</organism>
<dbReference type="InterPro" id="IPR043216">
    <property type="entry name" value="PAP-like"/>
</dbReference>
<dbReference type="PANTHER" id="PTHR10165">
    <property type="entry name" value="LIPID PHOSPHATE PHOSPHATASE"/>
    <property type="match status" value="1"/>
</dbReference>
<dbReference type="AlphaFoldDB" id="A0A914ZNG5"/>
<keyword evidence="5 6" id="KW-0472">Membrane</keyword>
<dbReference type="InterPro" id="IPR000326">
    <property type="entry name" value="PAP2/HPO"/>
</dbReference>
<comment type="subcellular location">
    <subcellularLocation>
        <location evidence="1">Membrane</location>
        <topology evidence="1">Multi-pass membrane protein</topology>
    </subcellularLocation>
</comment>
<evidence type="ECO:0000256" key="3">
    <source>
        <dbReference type="ARBA" id="ARBA00022692"/>
    </source>
</evidence>
<evidence type="ECO:0000256" key="5">
    <source>
        <dbReference type="ARBA" id="ARBA00023136"/>
    </source>
</evidence>
<protein>
    <submittedName>
        <fullName evidence="9">Phosphatidic acid phosphatase type 2/haloperoxidase domain-containing protein</fullName>
    </submittedName>
</protein>
<evidence type="ECO:0000256" key="4">
    <source>
        <dbReference type="ARBA" id="ARBA00022989"/>
    </source>
</evidence>
<keyword evidence="3 6" id="KW-0812">Transmembrane</keyword>
<dbReference type="SUPFAM" id="SSF48317">
    <property type="entry name" value="Acid phosphatase/Vanadium-dependent haloperoxidase"/>
    <property type="match status" value="1"/>
</dbReference>